<protein>
    <submittedName>
        <fullName evidence="2">Uncharacterized protein</fullName>
    </submittedName>
</protein>
<name>A0A919J086_9ACTN</name>
<dbReference type="AlphaFoldDB" id="A0A919J086"/>
<sequence length="246" mass="26459">MAVVAALVLLAGVCMVAVTGIFALISVGNLRWARKLRRAVPTPIGSWRGGVVSTEAVTEHGTAGPQVGPLSRADCAWYEMTIVRMNNSDNRSDVRIDAGRSPAWPVLADPSGRVTIDPGLLTDRRGESRTEHAPSACLATTEEWERRRDGAPPPFWVTPAIERSCAYGDQLTLLEVRLPRGRRVFAIGRASGGSLRRGLVTPGRWADLITAREDDLRLMTRAIPAFAVLGLAVAAGGYGLLLLVTR</sequence>
<reference evidence="2" key="1">
    <citation type="submission" date="2021-01" db="EMBL/GenBank/DDBJ databases">
        <title>Whole genome shotgun sequence of Actinoplanes ferrugineus NBRC 15555.</title>
        <authorList>
            <person name="Komaki H."/>
            <person name="Tamura T."/>
        </authorList>
    </citation>
    <scope>NUCLEOTIDE SEQUENCE</scope>
    <source>
        <strain evidence="2">NBRC 15555</strain>
    </source>
</reference>
<dbReference type="RefSeq" id="WP_203817625.1">
    <property type="nucleotide sequence ID" value="NZ_BAAABP010000032.1"/>
</dbReference>
<keyword evidence="3" id="KW-1185">Reference proteome</keyword>
<comment type="caution">
    <text evidence="2">The sequence shown here is derived from an EMBL/GenBank/DDBJ whole genome shotgun (WGS) entry which is preliminary data.</text>
</comment>
<proteinExistence type="predicted"/>
<keyword evidence="1" id="KW-1133">Transmembrane helix</keyword>
<dbReference type="Proteomes" id="UP000598174">
    <property type="component" value="Unassembled WGS sequence"/>
</dbReference>
<feature type="transmembrane region" description="Helical" evidence="1">
    <location>
        <begin position="6"/>
        <end position="28"/>
    </location>
</feature>
<keyword evidence="1" id="KW-0812">Transmembrane</keyword>
<dbReference type="EMBL" id="BOMM01000022">
    <property type="protein sequence ID" value="GIE11097.1"/>
    <property type="molecule type" value="Genomic_DNA"/>
</dbReference>
<feature type="transmembrane region" description="Helical" evidence="1">
    <location>
        <begin position="222"/>
        <end position="244"/>
    </location>
</feature>
<organism evidence="2 3">
    <name type="scientific">Paractinoplanes ferrugineus</name>
    <dbReference type="NCBI Taxonomy" id="113564"/>
    <lineage>
        <taxon>Bacteria</taxon>
        <taxon>Bacillati</taxon>
        <taxon>Actinomycetota</taxon>
        <taxon>Actinomycetes</taxon>
        <taxon>Micromonosporales</taxon>
        <taxon>Micromonosporaceae</taxon>
        <taxon>Paractinoplanes</taxon>
    </lineage>
</organism>
<accession>A0A919J086</accession>
<keyword evidence="1" id="KW-0472">Membrane</keyword>
<evidence type="ECO:0000256" key="1">
    <source>
        <dbReference type="SAM" id="Phobius"/>
    </source>
</evidence>
<evidence type="ECO:0000313" key="3">
    <source>
        <dbReference type="Proteomes" id="UP000598174"/>
    </source>
</evidence>
<gene>
    <name evidence="2" type="ORF">Afe05nite_29370</name>
</gene>
<evidence type="ECO:0000313" key="2">
    <source>
        <dbReference type="EMBL" id="GIE11097.1"/>
    </source>
</evidence>